<sequence>MLTVRIHDLEQGRAVLDLAAARGTTVRLATAEGALSYLGVGYVRALEEALGVPLLADCGDEAGTLMAGLRTGLAWLCYKGQPAILARLRDMAAQKGALVLDAIPEPVMALEARDRGARRLALYLAALPGEQAPAENGARQGHEQDRQPIPDGNEEA</sequence>
<dbReference type="EMBL" id="FYEH01000001">
    <property type="protein sequence ID" value="SNB51597.1"/>
    <property type="molecule type" value="Genomic_DNA"/>
</dbReference>
<organism evidence="2 3">
    <name type="scientific">Arboricoccus pini</name>
    <dbReference type="NCBI Taxonomy" id="1963835"/>
    <lineage>
        <taxon>Bacteria</taxon>
        <taxon>Pseudomonadati</taxon>
        <taxon>Pseudomonadota</taxon>
        <taxon>Alphaproteobacteria</taxon>
        <taxon>Geminicoccales</taxon>
        <taxon>Geminicoccaceae</taxon>
        <taxon>Arboricoccus</taxon>
    </lineage>
</organism>
<dbReference type="Proteomes" id="UP000197065">
    <property type="component" value="Unassembled WGS sequence"/>
</dbReference>
<proteinExistence type="predicted"/>
<accession>A0A212PX20</accession>
<gene>
    <name evidence="2" type="ORF">SAMN07250955_101107</name>
</gene>
<dbReference type="RefSeq" id="WP_088559448.1">
    <property type="nucleotide sequence ID" value="NZ_FYEH01000001.1"/>
</dbReference>
<feature type="region of interest" description="Disordered" evidence="1">
    <location>
        <begin position="132"/>
        <end position="156"/>
    </location>
</feature>
<name>A0A212PX20_9PROT</name>
<evidence type="ECO:0000313" key="3">
    <source>
        <dbReference type="Proteomes" id="UP000197065"/>
    </source>
</evidence>
<evidence type="ECO:0000256" key="1">
    <source>
        <dbReference type="SAM" id="MobiDB-lite"/>
    </source>
</evidence>
<dbReference type="OrthoDB" id="7360697at2"/>
<protein>
    <submittedName>
        <fullName evidence="2">Uncharacterized protein</fullName>
    </submittedName>
</protein>
<reference evidence="2 3" key="1">
    <citation type="submission" date="2017-06" db="EMBL/GenBank/DDBJ databases">
        <authorList>
            <person name="Kim H.J."/>
            <person name="Triplett B.A."/>
        </authorList>
    </citation>
    <scope>NUCLEOTIDE SEQUENCE [LARGE SCALE GENOMIC DNA]</scope>
    <source>
        <strain evidence="2 3">B29T1</strain>
    </source>
</reference>
<dbReference type="AlphaFoldDB" id="A0A212PX20"/>
<keyword evidence="3" id="KW-1185">Reference proteome</keyword>
<evidence type="ECO:0000313" key="2">
    <source>
        <dbReference type="EMBL" id="SNB51597.1"/>
    </source>
</evidence>